<keyword evidence="3" id="KW-1185">Reference proteome</keyword>
<organism evidence="2 3">
    <name type="scientific">Limobrevibacterium gyesilva</name>
    <dbReference type="NCBI Taxonomy" id="2991712"/>
    <lineage>
        <taxon>Bacteria</taxon>
        <taxon>Pseudomonadati</taxon>
        <taxon>Pseudomonadota</taxon>
        <taxon>Alphaproteobacteria</taxon>
        <taxon>Acetobacterales</taxon>
        <taxon>Acetobacteraceae</taxon>
        <taxon>Limobrevibacterium</taxon>
    </lineage>
</organism>
<protein>
    <submittedName>
        <fullName evidence="2">Uncharacterized protein</fullName>
    </submittedName>
</protein>
<sequence>MTWRIAAALLAALLAIPSGQLRAEFVLFGNGQSSCGEYVAAADGERYARGADTDPNLIYTSAYLKFVAWADGYLSGANKWDAAATRAGAKSDHAGRQAWLSIYCRNNPLQPYAIALAALRAELQTLQP</sequence>
<dbReference type="Proteomes" id="UP001165679">
    <property type="component" value="Unassembled WGS sequence"/>
</dbReference>
<comment type="caution">
    <text evidence="2">The sequence shown here is derived from an EMBL/GenBank/DDBJ whole genome shotgun (WGS) entry which is preliminary data.</text>
</comment>
<keyword evidence="1" id="KW-0732">Signal</keyword>
<proteinExistence type="predicted"/>
<accession>A0AA42CEL0</accession>
<reference evidence="2" key="1">
    <citation type="submission" date="2022-09" db="EMBL/GenBank/DDBJ databases">
        <title>Rhodovastum sp. nov. RN2-1 isolated from soil in Seongnam, South Korea.</title>
        <authorList>
            <person name="Le N.T."/>
        </authorList>
    </citation>
    <scope>NUCLEOTIDE SEQUENCE</scope>
    <source>
        <strain evidence="2">RN2-1</strain>
    </source>
</reference>
<feature type="signal peptide" evidence="1">
    <location>
        <begin position="1"/>
        <end position="23"/>
    </location>
</feature>
<evidence type="ECO:0000256" key="1">
    <source>
        <dbReference type="SAM" id="SignalP"/>
    </source>
</evidence>
<dbReference type="RefSeq" id="WP_264714933.1">
    <property type="nucleotide sequence ID" value="NZ_JAPDNT010000016.1"/>
</dbReference>
<evidence type="ECO:0000313" key="2">
    <source>
        <dbReference type="EMBL" id="MCW3476178.1"/>
    </source>
</evidence>
<name>A0AA42CEL0_9PROT</name>
<dbReference type="EMBL" id="JAPDNT010000016">
    <property type="protein sequence ID" value="MCW3476178.1"/>
    <property type="molecule type" value="Genomic_DNA"/>
</dbReference>
<feature type="chain" id="PRO_5041382501" evidence="1">
    <location>
        <begin position="24"/>
        <end position="128"/>
    </location>
</feature>
<evidence type="ECO:0000313" key="3">
    <source>
        <dbReference type="Proteomes" id="UP001165679"/>
    </source>
</evidence>
<reference evidence="2" key="2">
    <citation type="submission" date="2022-10" db="EMBL/GenBank/DDBJ databases">
        <authorList>
            <person name="Trinh H.N."/>
        </authorList>
    </citation>
    <scope>NUCLEOTIDE SEQUENCE</scope>
    <source>
        <strain evidence="2">RN2-1</strain>
    </source>
</reference>
<gene>
    <name evidence="2" type="ORF">OL599_16485</name>
</gene>
<dbReference type="AlphaFoldDB" id="A0AA42CEL0"/>